<evidence type="ECO:0000256" key="5">
    <source>
        <dbReference type="ARBA" id="ARBA00022723"/>
    </source>
</evidence>
<dbReference type="GO" id="GO:0016208">
    <property type="term" value="F:AMP binding"/>
    <property type="evidence" value="ECO:0007669"/>
    <property type="project" value="TreeGrafter"/>
</dbReference>
<keyword evidence="14" id="KW-1185">Reference proteome</keyword>
<dbReference type="GO" id="GO:0009024">
    <property type="term" value="F:tagatose-6-phosphate kinase activity"/>
    <property type="evidence" value="ECO:0007669"/>
    <property type="project" value="UniProtKB-EC"/>
</dbReference>
<comment type="caution">
    <text evidence="10">Lacks conserved residue(s) required for the propagation of feature annotation.</text>
</comment>
<dbReference type="InterPro" id="IPR022953">
    <property type="entry name" value="ATP_PFK"/>
</dbReference>
<dbReference type="EC" id="2.7.1.11" evidence="10"/>
<sequence>MRIGVLTGGGDCPGLNAVIRAVVRTCDSRYGSTVVGFQDGWRGLLENRRVQLANDDRNDRLLAKGGTMLGTARVNPDKLRAGLDQVKATLDDNGIDVLIPIGGEGTLTAAHWLSQENVPVVGVPKTIDNDIDCTDVTFGHDTALQVATEAIDRLHSTAESHQRVMLVEVMGRHAGWIALNAGLASGAHMTLIPEQPFDVEEVCRLVKQRFQHGSSHFICVVAEGAKPAEGSMELRSGGIDEFGHERFTGVAAQLAVEIERRVKKDVRTTVLGHVQRGGTPDSHNRVRYTPVRRAARRRAARRHVNGIPAQDIQRNHVEGAFMGGGEHHRSGTTITVRPKPIHRGDTPAVTGRQARKPIGGHRRGQIIADRALVLEELGGDHRANGMQSNVFRARRTAAVPVETGNRVTAARL</sequence>
<evidence type="ECO:0000256" key="3">
    <source>
        <dbReference type="ARBA" id="ARBA00022490"/>
    </source>
</evidence>
<dbReference type="GO" id="GO:0003872">
    <property type="term" value="F:6-phosphofructokinase activity"/>
    <property type="evidence" value="ECO:0007669"/>
    <property type="project" value="UniProtKB-UniRule"/>
</dbReference>
<feature type="site" description="Important for substrate specificity; cannot use PPi as phosphoryl donor" evidence="10">
    <location>
        <position position="105"/>
    </location>
</feature>
<dbReference type="SUPFAM" id="SSF53784">
    <property type="entry name" value="Phosphofructokinase"/>
    <property type="match status" value="1"/>
</dbReference>
<evidence type="ECO:0000256" key="1">
    <source>
        <dbReference type="ARBA" id="ARBA00001946"/>
    </source>
</evidence>
<keyword evidence="5 10" id="KW-0479">Metal-binding</keyword>
<feature type="binding site" description="in other chain" evidence="10">
    <location>
        <begin position="126"/>
        <end position="128"/>
    </location>
    <ligand>
        <name>substrate</name>
        <note>ligand shared between dimeric partners</note>
    </ligand>
</feature>
<feature type="binding site" evidence="10">
    <location>
        <position position="104"/>
    </location>
    <ligand>
        <name>Mg(2+)</name>
        <dbReference type="ChEBI" id="CHEBI:18420"/>
        <note>catalytic</note>
    </ligand>
</feature>
<keyword evidence="6 10" id="KW-0418">Kinase</keyword>
<comment type="catalytic activity">
    <reaction evidence="10">
        <text>beta-D-fructose 6-phosphate + ATP = beta-D-fructose 1,6-bisphosphate + ADP + H(+)</text>
        <dbReference type="Rhea" id="RHEA:16109"/>
        <dbReference type="ChEBI" id="CHEBI:15378"/>
        <dbReference type="ChEBI" id="CHEBI:30616"/>
        <dbReference type="ChEBI" id="CHEBI:32966"/>
        <dbReference type="ChEBI" id="CHEBI:57634"/>
        <dbReference type="ChEBI" id="CHEBI:456216"/>
        <dbReference type="EC" id="2.7.1.11"/>
    </reaction>
</comment>
<dbReference type="Pfam" id="PF00365">
    <property type="entry name" value="PFK"/>
    <property type="match status" value="1"/>
</dbReference>
<dbReference type="GO" id="GO:0046872">
    <property type="term" value="F:metal ion binding"/>
    <property type="evidence" value="ECO:0007669"/>
    <property type="project" value="UniProtKB-KW"/>
</dbReference>
<dbReference type="HAMAP" id="MF_01976">
    <property type="entry name" value="Phosphofructokinase_III"/>
    <property type="match status" value="1"/>
</dbReference>
<comment type="subcellular location">
    <subcellularLocation>
        <location evidence="10">Cytoplasm</location>
    </subcellularLocation>
</comment>
<accession>A0AAD1HUY8</accession>
<proteinExistence type="inferred from homology"/>
<comment type="catalytic activity">
    <reaction evidence="9">
        <text>D-tagatofuranose 6-phosphate + ATP = D-tagatofuranose 1,6-bisphosphate + ADP + H(+)</text>
        <dbReference type="Rhea" id="RHEA:12420"/>
        <dbReference type="ChEBI" id="CHEBI:15378"/>
        <dbReference type="ChEBI" id="CHEBI:30616"/>
        <dbReference type="ChEBI" id="CHEBI:58694"/>
        <dbReference type="ChEBI" id="CHEBI:58695"/>
        <dbReference type="ChEBI" id="CHEBI:456216"/>
        <dbReference type="EC" id="2.7.1.144"/>
    </reaction>
</comment>
<dbReference type="Proteomes" id="UP000467636">
    <property type="component" value="Chromosome"/>
</dbReference>
<evidence type="ECO:0000259" key="12">
    <source>
        <dbReference type="Pfam" id="PF00365"/>
    </source>
</evidence>
<evidence type="ECO:0000256" key="6">
    <source>
        <dbReference type="ARBA" id="ARBA00022777"/>
    </source>
</evidence>
<evidence type="ECO:0000256" key="10">
    <source>
        <dbReference type="HAMAP-Rule" id="MF_01976"/>
    </source>
</evidence>
<comment type="pathway">
    <text evidence="2 10">Carbohydrate degradation; glycolysis; D-glyceraldehyde 3-phosphate and glycerone phosphate from D-glucose: step 3/4.</text>
</comment>
<dbReference type="PRINTS" id="PR00476">
    <property type="entry name" value="PHFRCTKINASE"/>
</dbReference>
<comment type="function">
    <text evidence="10">Catalyzes the phosphorylation of D-fructose 6-phosphate to fructose 1,6-bisphosphate by ATP, the first committing step of glycolysis.</text>
</comment>
<keyword evidence="8 10" id="KW-0324">Glycolysis</keyword>
<dbReference type="GO" id="GO:0005945">
    <property type="term" value="C:6-phosphofructokinase complex"/>
    <property type="evidence" value="ECO:0007669"/>
    <property type="project" value="TreeGrafter"/>
</dbReference>
<evidence type="ECO:0000256" key="11">
    <source>
        <dbReference type="SAM" id="MobiDB-lite"/>
    </source>
</evidence>
<feature type="binding site" evidence="10">
    <location>
        <begin position="103"/>
        <end position="106"/>
    </location>
    <ligand>
        <name>ATP</name>
        <dbReference type="ChEBI" id="CHEBI:30616"/>
    </ligand>
</feature>
<dbReference type="NCBIfam" id="NF002872">
    <property type="entry name" value="PRK03202.1"/>
    <property type="match status" value="1"/>
</dbReference>
<dbReference type="FunFam" id="3.40.50.460:FF:000005">
    <property type="entry name" value="ATP-dependent 6-phosphofructokinase"/>
    <property type="match status" value="1"/>
</dbReference>
<dbReference type="EMBL" id="AP022564">
    <property type="protein sequence ID" value="BBX21962.1"/>
    <property type="molecule type" value="Genomic_DNA"/>
</dbReference>
<feature type="active site" description="Proton acceptor" evidence="10">
    <location>
        <position position="128"/>
    </location>
</feature>
<dbReference type="GO" id="GO:0048029">
    <property type="term" value="F:monosaccharide binding"/>
    <property type="evidence" value="ECO:0007669"/>
    <property type="project" value="TreeGrafter"/>
</dbReference>
<dbReference type="Gene3D" id="3.40.50.460">
    <property type="entry name" value="Phosphofructokinase domain"/>
    <property type="match status" value="1"/>
</dbReference>
<evidence type="ECO:0000256" key="9">
    <source>
        <dbReference type="ARBA" id="ARBA00050440"/>
    </source>
</evidence>
<feature type="region of interest" description="Disordered" evidence="11">
    <location>
        <begin position="323"/>
        <end position="361"/>
    </location>
</feature>
<dbReference type="AlphaFoldDB" id="A0AAD1HUY8"/>
<evidence type="ECO:0000313" key="13">
    <source>
        <dbReference type="EMBL" id="BBX21962.1"/>
    </source>
</evidence>
<feature type="binding site" evidence="10">
    <location>
        <position position="163"/>
    </location>
    <ligand>
        <name>substrate</name>
        <note>ligand shared between dimeric partners</note>
    </ligand>
</feature>
<dbReference type="PANTHER" id="PTHR13697">
    <property type="entry name" value="PHOSPHOFRUCTOKINASE"/>
    <property type="match status" value="1"/>
</dbReference>
<keyword evidence="10" id="KW-0547">Nucleotide-binding</keyword>
<dbReference type="InterPro" id="IPR012829">
    <property type="entry name" value="Phosphofructokinase_III"/>
</dbReference>
<feature type="binding site" description="in other chain" evidence="10">
    <location>
        <position position="223"/>
    </location>
    <ligand>
        <name>substrate</name>
        <note>ligand shared between dimeric partners</note>
    </ligand>
</feature>
<feature type="binding site" description="in other chain" evidence="10">
    <location>
        <begin position="170"/>
        <end position="172"/>
    </location>
    <ligand>
        <name>substrate</name>
        <note>ligand shared between dimeric partners</note>
    </ligand>
</feature>
<evidence type="ECO:0000256" key="4">
    <source>
        <dbReference type="ARBA" id="ARBA00022679"/>
    </source>
</evidence>
<dbReference type="GO" id="GO:0070095">
    <property type="term" value="F:fructose-6-phosphate binding"/>
    <property type="evidence" value="ECO:0007669"/>
    <property type="project" value="TreeGrafter"/>
</dbReference>
<reference evidence="13 14" key="1">
    <citation type="journal article" date="2019" name="Emerg. Microbes Infect.">
        <title>Comprehensive subspecies identification of 175 nontuberculous mycobacteria species based on 7547 genomic profiles.</title>
        <authorList>
            <person name="Matsumoto Y."/>
            <person name="Kinjo T."/>
            <person name="Motooka D."/>
            <person name="Nabeya D."/>
            <person name="Jung N."/>
            <person name="Uechi K."/>
            <person name="Horii T."/>
            <person name="Iida T."/>
            <person name="Fujita J."/>
            <person name="Nakamura S."/>
        </authorList>
    </citation>
    <scope>NUCLEOTIDE SEQUENCE [LARGE SCALE GENOMIC DNA]</scope>
    <source>
        <strain evidence="13 14">JCM 12143</strain>
    </source>
</reference>
<dbReference type="InterPro" id="IPR000023">
    <property type="entry name" value="Phosphofructokinase_dom"/>
</dbReference>
<keyword evidence="7 10" id="KW-0460">Magnesium</keyword>
<keyword evidence="3 10" id="KW-0963">Cytoplasm</keyword>
<dbReference type="Gene3D" id="3.40.50.450">
    <property type="match status" value="1"/>
</dbReference>
<comment type="cofactor">
    <cofactor evidence="1 10">
        <name>Mg(2+)</name>
        <dbReference type="ChEBI" id="CHEBI:18420"/>
    </cofactor>
</comment>
<name>A0AAD1HUY8_9MYCO</name>
<feature type="binding site" evidence="10">
    <location>
        <position position="10"/>
    </location>
    <ligand>
        <name>ATP</name>
        <dbReference type="ChEBI" id="CHEBI:30616"/>
    </ligand>
</feature>
<dbReference type="GO" id="GO:0030388">
    <property type="term" value="P:fructose 1,6-bisphosphate metabolic process"/>
    <property type="evidence" value="ECO:0007669"/>
    <property type="project" value="TreeGrafter"/>
</dbReference>
<comment type="subunit">
    <text evidence="10">Homodimer or homotetramer.</text>
</comment>
<dbReference type="GO" id="GO:0006002">
    <property type="term" value="P:fructose 6-phosphate metabolic process"/>
    <property type="evidence" value="ECO:0007669"/>
    <property type="project" value="InterPro"/>
</dbReference>
<evidence type="ECO:0000256" key="8">
    <source>
        <dbReference type="ARBA" id="ARBA00023152"/>
    </source>
</evidence>
<feature type="binding site" evidence="10">
    <location>
        <position position="267"/>
    </location>
    <ligand>
        <name>substrate</name>
        <note>ligand shared between dimeric partners</note>
    </ligand>
</feature>
<feature type="binding site" description="in other chain" evidence="10">
    <location>
        <begin position="273"/>
        <end position="276"/>
    </location>
    <ligand>
        <name>substrate</name>
        <note>ligand shared between dimeric partners</note>
    </ligand>
</feature>
<feature type="domain" description="Phosphofructokinase" evidence="12">
    <location>
        <begin position="2"/>
        <end position="289"/>
    </location>
</feature>
<feature type="binding site" evidence="10">
    <location>
        <begin position="73"/>
        <end position="74"/>
    </location>
    <ligand>
        <name>ATP</name>
        <dbReference type="ChEBI" id="CHEBI:30616"/>
    </ligand>
</feature>
<dbReference type="InterPro" id="IPR035966">
    <property type="entry name" value="PKF_sf"/>
</dbReference>
<dbReference type="PANTHER" id="PTHR13697:SF52">
    <property type="entry name" value="ATP-DEPENDENT 6-PHOSPHOFRUCTOKINASE 3"/>
    <property type="match status" value="1"/>
</dbReference>
<dbReference type="GO" id="GO:0005524">
    <property type="term" value="F:ATP binding"/>
    <property type="evidence" value="ECO:0007669"/>
    <property type="project" value="UniProtKB-KW"/>
</dbReference>
<evidence type="ECO:0000313" key="14">
    <source>
        <dbReference type="Proteomes" id="UP000467636"/>
    </source>
</evidence>
<dbReference type="GO" id="GO:0042802">
    <property type="term" value="F:identical protein binding"/>
    <property type="evidence" value="ECO:0007669"/>
    <property type="project" value="TreeGrafter"/>
</dbReference>
<keyword evidence="4 10" id="KW-0808">Transferase</keyword>
<organism evidence="13 14">
    <name type="scientific">Mycolicibacter terrae</name>
    <dbReference type="NCBI Taxonomy" id="1788"/>
    <lineage>
        <taxon>Bacteria</taxon>
        <taxon>Bacillati</taxon>
        <taxon>Actinomycetota</taxon>
        <taxon>Actinomycetes</taxon>
        <taxon>Mycobacteriales</taxon>
        <taxon>Mycobacteriaceae</taxon>
        <taxon>Mycolicibacter</taxon>
    </lineage>
</organism>
<dbReference type="GO" id="GO:0047334">
    <property type="term" value="F:diphosphate-fructose-6-phosphate 1-phosphotransferase activity"/>
    <property type="evidence" value="ECO:0007669"/>
    <property type="project" value="InterPro"/>
</dbReference>
<protein>
    <recommendedName>
        <fullName evidence="10">ATP-dependent 6-phosphofructokinase</fullName>
        <shortName evidence="10">ATP-PFK</shortName>
        <shortName evidence="10">Phosphofructokinase</shortName>
        <ecNumber evidence="10">2.7.1.11</ecNumber>
    </recommendedName>
    <alternativeName>
        <fullName evidence="10">Phosphohexokinase</fullName>
    </alternativeName>
</protein>
<evidence type="ECO:0000256" key="2">
    <source>
        <dbReference type="ARBA" id="ARBA00004679"/>
    </source>
</evidence>
<comment type="similarity">
    <text evidence="10">Belongs to the phosphofructokinase type A (PFKA) family. Mixed-substrate PFK group III subfamily.</text>
</comment>
<keyword evidence="10" id="KW-0067">ATP-binding</keyword>
<gene>
    <name evidence="10" type="primary">pfkA</name>
    <name evidence="13" type="ORF">MTER_13730</name>
</gene>
<evidence type="ECO:0000256" key="7">
    <source>
        <dbReference type="ARBA" id="ARBA00022842"/>
    </source>
</evidence>
<dbReference type="GO" id="GO:0061621">
    <property type="term" value="P:canonical glycolysis"/>
    <property type="evidence" value="ECO:0007669"/>
    <property type="project" value="TreeGrafter"/>
</dbReference>